<proteinExistence type="inferred from homology"/>
<dbReference type="GO" id="GO:0019843">
    <property type="term" value="F:rRNA binding"/>
    <property type="evidence" value="ECO:0007669"/>
    <property type="project" value="UniProtKB-KW"/>
</dbReference>
<dbReference type="CDD" id="cd01891">
    <property type="entry name" value="TypA_BipA"/>
    <property type="match status" value="1"/>
</dbReference>
<evidence type="ECO:0000256" key="1">
    <source>
        <dbReference type="ARBA" id="ARBA00022741"/>
    </source>
</evidence>
<dbReference type="GO" id="GO:0010467">
    <property type="term" value="P:gene expression"/>
    <property type="evidence" value="ECO:0007669"/>
    <property type="project" value="UniProtKB-ARBA"/>
</dbReference>
<comment type="subcellular location">
    <subcellularLocation>
        <location evidence="4">Cytoplasm</location>
    </subcellularLocation>
    <text evidence="4">Binds to ribosomes.</text>
</comment>
<sequence length="609" mass="67378">MSKPNSQTHLRNIAIIAHVDHGKTTLVDGMLKQGGVFRANQHVAERVMDKMDLEKERGITIVSKHNAITYGDIKINIVDTPGHADFGGEVERVMSLVDGVLLLVDAVEGPMPQTRFVLAKALQAGLKAVVVVNKIDRPQSRVDWVVDQTFDLFGHLGATEDQLDFPVVYAIALQGTSTLDANVPGEDLKPLFETIVNHLSPPEGDPEAPLQLRITTLDYDDYKGRIGIGKVNSGVVKTGQAITVINREGEHVPGKIAQVFIYQGLNRVEVEQAEAGEIVAISGLADVNIGETVASRENPVALPLMNIDEPTLSMTFGVNTSPLAGREGQFSTSRKLRERLMKELQTNVALRVEDSETADQFTVSGRGELHLAVLIETMRREGYELQVSQPEVIFHEENGHRMEPLEEVEIDVAEEYSGVVIEQLGRRKGEMLDMKAPGNGTVHMRFKVPTRGLLGFRNQLITETRGTGVLNSLFGGYVPYMGDMTVERNGSLLASESGITTTFGLQNAEERGILFLPHNVEVYEGMIVGKNARDTDLEVNVCRTKHLTSMRQSVKETFTRLNPHTVMTLDRAIEYIGPDELVEVTPKNIRMRKRELNPDQRRKNSKTRG</sequence>
<protein>
    <recommendedName>
        <fullName evidence="4">Large ribosomal subunit assembly factor BipA</fullName>
        <ecNumber evidence="4">3.6.5.-</ecNumber>
    </recommendedName>
    <alternativeName>
        <fullName evidence="4">GTP-binding protein BipA</fullName>
    </alternativeName>
</protein>
<dbReference type="Gene3D" id="2.40.50.250">
    <property type="entry name" value="bipa protein"/>
    <property type="match status" value="1"/>
</dbReference>
<dbReference type="InterPro" id="IPR042116">
    <property type="entry name" value="TypA/BipA_C"/>
</dbReference>
<dbReference type="GO" id="GO:0000049">
    <property type="term" value="F:tRNA binding"/>
    <property type="evidence" value="ECO:0007669"/>
    <property type="project" value="UniProtKB-KW"/>
</dbReference>
<keyword evidence="2 4" id="KW-0342">GTP-binding</keyword>
<keyword evidence="4" id="KW-0699">rRNA-binding</keyword>
<keyword evidence="4" id="KW-0690">Ribosome biogenesis</keyword>
<dbReference type="InterPro" id="IPR041095">
    <property type="entry name" value="EFG_II"/>
</dbReference>
<name>A0A402D4Y9_9BACT</name>
<evidence type="ECO:0000256" key="3">
    <source>
        <dbReference type="ARBA" id="ARBA00048548"/>
    </source>
</evidence>
<dbReference type="Pfam" id="PF00679">
    <property type="entry name" value="EFG_C"/>
    <property type="match status" value="1"/>
</dbReference>
<accession>A0A402D4Y9</accession>
<dbReference type="Pfam" id="PF14492">
    <property type="entry name" value="EFG_III"/>
    <property type="match status" value="1"/>
</dbReference>
<keyword evidence="6" id="KW-1185">Reference proteome</keyword>
<evidence type="ECO:0000313" key="5">
    <source>
        <dbReference type="EMBL" id="BDI31940.1"/>
    </source>
</evidence>
<dbReference type="SUPFAM" id="SSF50447">
    <property type="entry name" value="Translation proteins"/>
    <property type="match status" value="1"/>
</dbReference>
<comment type="catalytic activity">
    <reaction evidence="3 4">
        <text>GTP + H2O = GDP + phosphate + H(+)</text>
        <dbReference type="Rhea" id="RHEA:19669"/>
        <dbReference type="ChEBI" id="CHEBI:15377"/>
        <dbReference type="ChEBI" id="CHEBI:15378"/>
        <dbReference type="ChEBI" id="CHEBI:37565"/>
        <dbReference type="ChEBI" id="CHEBI:43474"/>
        <dbReference type="ChEBI" id="CHEBI:58189"/>
    </reaction>
</comment>
<dbReference type="EC" id="3.6.5.-" evidence="4"/>
<keyword evidence="4" id="KW-0694">RNA-binding</keyword>
<dbReference type="FunFam" id="2.40.30.10:FF:000016">
    <property type="entry name" value="GTP-binding protein TypA"/>
    <property type="match status" value="1"/>
</dbReference>
<dbReference type="AlphaFoldDB" id="A0A402D4Y9"/>
<organism evidence="5 6">
    <name type="scientific">Capsulimonas corticalis</name>
    <dbReference type="NCBI Taxonomy" id="2219043"/>
    <lineage>
        <taxon>Bacteria</taxon>
        <taxon>Bacillati</taxon>
        <taxon>Armatimonadota</taxon>
        <taxon>Armatimonadia</taxon>
        <taxon>Capsulimonadales</taxon>
        <taxon>Capsulimonadaceae</taxon>
        <taxon>Capsulimonas</taxon>
    </lineage>
</organism>
<dbReference type="GO" id="GO:0003924">
    <property type="term" value="F:GTPase activity"/>
    <property type="evidence" value="ECO:0007669"/>
    <property type="project" value="UniProtKB-UniRule"/>
</dbReference>
<dbReference type="InterPro" id="IPR047043">
    <property type="entry name" value="BipA_III"/>
</dbReference>
<dbReference type="InterPro" id="IPR009000">
    <property type="entry name" value="Transl_B-barrel_sf"/>
</dbReference>
<evidence type="ECO:0000313" key="6">
    <source>
        <dbReference type="Proteomes" id="UP000287394"/>
    </source>
</evidence>
<dbReference type="Gene3D" id="3.30.70.240">
    <property type="match status" value="1"/>
</dbReference>
<comment type="function">
    <text evidence="4">A 50S ribosomal subunit assembly protein with GTPase activity, required for 50S subunit assembly at low temperatures, may also play a role in translation. Binds GTP and analogs. Binds the 70S ribosome between the 30S and 50S subunits, in a similar position as ribosome-bound EF-G; it contacts a number of ribosomal proteins, both rRNAs and the A-site tRNA.</text>
</comment>
<dbReference type="GO" id="GO:0000027">
    <property type="term" value="P:ribosomal large subunit assembly"/>
    <property type="evidence" value="ECO:0007669"/>
    <property type="project" value="UniProtKB-UniRule"/>
</dbReference>
<dbReference type="Gene3D" id="3.40.50.300">
    <property type="entry name" value="P-loop containing nucleotide triphosphate hydrolases"/>
    <property type="match status" value="1"/>
</dbReference>
<dbReference type="GO" id="GO:0009409">
    <property type="term" value="P:response to cold"/>
    <property type="evidence" value="ECO:0007669"/>
    <property type="project" value="UniProtKB-ARBA"/>
</dbReference>
<dbReference type="CDD" id="cd03691">
    <property type="entry name" value="BipA_TypA_II"/>
    <property type="match status" value="1"/>
</dbReference>
<dbReference type="Gene3D" id="2.40.30.10">
    <property type="entry name" value="Translation factors"/>
    <property type="match status" value="1"/>
</dbReference>
<dbReference type="FunFam" id="3.30.70.870:FF:000003">
    <property type="entry name" value="GTP-binding protein TypA"/>
    <property type="match status" value="1"/>
</dbReference>
<dbReference type="FunFam" id="2.40.50.250:FF:000001">
    <property type="entry name" value="GTP-binding protein TypA"/>
    <property type="match status" value="1"/>
</dbReference>
<dbReference type="InterPro" id="IPR004161">
    <property type="entry name" value="EFTu-like_2"/>
</dbReference>
<dbReference type="InterPro" id="IPR035651">
    <property type="entry name" value="BipA_V"/>
</dbReference>
<dbReference type="GO" id="GO:0005525">
    <property type="term" value="F:GTP binding"/>
    <property type="evidence" value="ECO:0007669"/>
    <property type="project" value="UniProtKB-UniRule"/>
</dbReference>
<dbReference type="Gene3D" id="3.30.70.870">
    <property type="entry name" value="Elongation Factor G (Translational Gtpase), domain 3"/>
    <property type="match status" value="1"/>
</dbReference>
<evidence type="ECO:0000256" key="2">
    <source>
        <dbReference type="ARBA" id="ARBA00023134"/>
    </source>
</evidence>
<dbReference type="PRINTS" id="PR00315">
    <property type="entry name" value="ELONGATNFCT"/>
</dbReference>
<dbReference type="InterPro" id="IPR000795">
    <property type="entry name" value="T_Tr_GTP-bd_dom"/>
</dbReference>
<dbReference type="PROSITE" id="PS00301">
    <property type="entry name" value="G_TR_1"/>
    <property type="match status" value="1"/>
</dbReference>
<dbReference type="InterPro" id="IPR047042">
    <property type="entry name" value="BipA_II"/>
</dbReference>
<dbReference type="InterPro" id="IPR031157">
    <property type="entry name" value="G_TR_CS"/>
</dbReference>
<dbReference type="PROSITE" id="PS51722">
    <property type="entry name" value="G_TR_2"/>
    <property type="match status" value="1"/>
</dbReference>
<dbReference type="InterPro" id="IPR000640">
    <property type="entry name" value="EFG_V-like"/>
</dbReference>
<dbReference type="KEGG" id="ccot:CCAX7_39910"/>
<gene>
    <name evidence="4" type="primary">bipA</name>
    <name evidence="5" type="ORF">CCAX7_39910</name>
</gene>
<dbReference type="InterPro" id="IPR035647">
    <property type="entry name" value="EFG_III/V"/>
</dbReference>
<dbReference type="EMBL" id="AP025739">
    <property type="protein sequence ID" value="BDI31940.1"/>
    <property type="molecule type" value="Genomic_DNA"/>
</dbReference>
<keyword evidence="1 4" id="KW-0547">Nucleotide-binding</keyword>
<comment type="similarity">
    <text evidence="4">Belongs to the TRAFAC class translation factor GTPase superfamily. Classic translation factor GTPase family. BipA subfamily.</text>
</comment>
<dbReference type="SMART" id="SM00838">
    <property type="entry name" value="EFG_C"/>
    <property type="match status" value="1"/>
</dbReference>
<evidence type="ECO:0000256" key="4">
    <source>
        <dbReference type="HAMAP-Rule" id="MF_00849"/>
    </source>
</evidence>
<dbReference type="HAMAP" id="MF_00849">
    <property type="entry name" value="BipA"/>
    <property type="match status" value="1"/>
</dbReference>
<dbReference type="OrthoDB" id="9760518at2"/>
<dbReference type="Pfam" id="PF00009">
    <property type="entry name" value="GTP_EFTU"/>
    <property type="match status" value="1"/>
</dbReference>
<dbReference type="FunCoup" id="A0A402D4Y9">
    <property type="interactions" value="434"/>
</dbReference>
<feature type="binding site" evidence="4">
    <location>
        <begin position="133"/>
        <end position="136"/>
    </location>
    <ligand>
        <name>GTP</name>
        <dbReference type="ChEBI" id="CHEBI:37565"/>
    </ligand>
</feature>
<dbReference type="InterPro" id="IPR005225">
    <property type="entry name" value="Small_GTP-bd"/>
</dbReference>
<dbReference type="InterPro" id="IPR027417">
    <property type="entry name" value="P-loop_NTPase"/>
</dbReference>
<dbReference type="NCBIfam" id="TIGR01394">
    <property type="entry name" value="TypA_BipA"/>
    <property type="match status" value="1"/>
</dbReference>
<dbReference type="CDD" id="cd16263">
    <property type="entry name" value="BipA_III"/>
    <property type="match status" value="1"/>
</dbReference>
<keyword evidence="4" id="KW-0963">Cytoplasm</keyword>
<keyword evidence="4" id="KW-0820">tRNA-binding</keyword>
<dbReference type="Proteomes" id="UP000287394">
    <property type="component" value="Chromosome"/>
</dbReference>
<dbReference type="PANTHER" id="PTHR42908">
    <property type="entry name" value="TRANSLATION ELONGATION FACTOR-RELATED"/>
    <property type="match status" value="1"/>
</dbReference>
<dbReference type="PANTHER" id="PTHR42908:SF8">
    <property type="entry name" value="TR-TYPE G DOMAIN-CONTAINING PROTEIN"/>
    <property type="match status" value="1"/>
</dbReference>
<dbReference type="Pfam" id="PF21018">
    <property type="entry name" value="BipA_C"/>
    <property type="match status" value="1"/>
</dbReference>
<dbReference type="FunFam" id="3.40.50.300:FF:000055">
    <property type="entry name" value="GTP-binding protein TypA"/>
    <property type="match status" value="1"/>
</dbReference>
<dbReference type="SUPFAM" id="SSF52540">
    <property type="entry name" value="P-loop containing nucleoside triphosphate hydrolases"/>
    <property type="match status" value="1"/>
</dbReference>
<dbReference type="GO" id="GO:0043022">
    <property type="term" value="F:ribosome binding"/>
    <property type="evidence" value="ECO:0007669"/>
    <property type="project" value="UniProtKB-UniRule"/>
</dbReference>
<reference evidence="5 6" key="1">
    <citation type="journal article" date="2019" name="Int. J. Syst. Evol. Microbiol.">
        <title>Capsulimonas corticalis gen. nov., sp. nov., an aerobic capsulated bacterium, of a novel bacterial order, Capsulimonadales ord. nov., of the class Armatimonadia of the phylum Armatimonadetes.</title>
        <authorList>
            <person name="Li J."/>
            <person name="Kudo C."/>
            <person name="Tonouchi A."/>
        </authorList>
    </citation>
    <scope>NUCLEOTIDE SEQUENCE [LARGE SCALE GENOMIC DNA]</scope>
    <source>
        <strain evidence="5 6">AX-7</strain>
    </source>
</reference>
<dbReference type="SUPFAM" id="SSF54980">
    <property type="entry name" value="EF-G C-terminal domain-like"/>
    <property type="match status" value="2"/>
</dbReference>
<dbReference type="CDD" id="cd03710">
    <property type="entry name" value="BipA_TypA_C"/>
    <property type="match status" value="1"/>
</dbReference>
<dbReference type="GO" id="GO:1990904">
    <property type="term" value="C:ribonucleoprotein complex"/>
    <property type="evidence" value="ECO:0007669"/>
    <property type="project" value="TreeGrafter"/>
</dbReference>
<dbReference type="InterPro" id="IPR048876">
    <property type="entry name" value="BipA_C"/>
</dbReference>
<dbReference type="GO" id="GO:0005829">
    <property type="term" value="C:cytosol"/>
    <property type="evidence" value="ECO:0007669"/>
    <property type="project" value="TreeGrafter"/>
</dbReference>
<dbReference type="Pfam" id="PF03144">
    <property type="entry name" value="GTP_EFTU_D2"/>
    <property type="match status" value="1"/>
</dbReference>
<dbReference type="FunFam" id="3.30.70.240:FF:000002">
    <property type="entry name" value="GTP-binding protein TypA"/>
    <property type="match status" value="1"/>
</dbReference>
<keyword evidence="4" id="KW-0378">Hydrolase</keyword>
<dbReference type="NCBIfam" id="TIGR00231">
    <property type="entry name" value="small_GTP"/>
    <property type="match status" value="1"/>
</dbReference>
<dbReference type="InterPro" id="IPR047041">
    <property type="entry name" value="BipA_GTP-bd_dom"/>
</dbReference>
<dbReference type="InterPro" id="IPR006298">
    <property type="entry name" value="BipA"/>
</dbReference>
<dbReference type="RefSeq" id="WP_119324550.1">
    <property type="nucleotide sequence ID" value="NZ_AP025739.1"/>
</dbReference>
<comment type="subunit">
    <text evidence="4">Monomer.</text>
</comment>
<feature type="binding site" evidence="4">
    <location>
        <begin position="20"/>
        <end position="25"/>
    </location>
    <ligand>
        <name>GTP</name>
        <dbReference type="ChEBI" id="CHEBI:37565"/>
    </ligand>
</feature>